<proteinExistence type="predicted"/>
<gene>
    <name evidence="1" type="ORF">FDF74_05555</name>
</gene>
<sequence length="134" mass="15540">MFIKIVIVIGLAWLLQIGLGFLQFKDFNKNFKEMRKKGRVVIGKNKGRFKRGYMILISIDEDCCILESRVMKGITILARFKTMEILNGENLHSINPDILETIDKQIILSIKNGIENYNNYYKEQEEINKGVALQ</sequence>
<dbReference type="AlphaFoldDB" id="A0A6M0RAI9"/>
<keyword evidence="2" id="KW-1185">Reference proteome</keyword>
<dbReference type="OrthoDB" id="9096700at2"/>
<comment type="caution">
    <text evidence="1">The sequence shown here is derived from an EMBL/GenBank/DDBJ whole genome shotgun (WGS) entry which is preliminary data.</text>
</comment>
<organism evidence="1 2">
    <name type="scientific">Clostridium niameyense</name>
    <dbReference type="NCBI Taxonomy" id="1622073"/>
    <lineage>
        <taxon>Bacteria</taxon>
        <taxon>Bacillati</taxon>
        <taxon>Bacillota</taxon>
        <taxon>Clostridia</taxon>
        <taxon>Eubacteriales</taxon>
        <taxon>Clostridiaceae</taxon>
        <taxon>Clostridium</taxon>
    </lineage>
</organism>
<accession>A0A6M0RAI9</accession>
<evidence type="ECO:0000313" key="2">
    <source>
        <dbReference type="Proteomes" id="UP000473885"/>
    </source>
</evidence>
<dbReference type="PIRSF" id="PIRSF011474">
    <property type="entry name" value="Glucitol_operon_activator"/>
    <property type="match status" value="1"/>
</dbReference>
<evidence type="ECO:0000313" key="1">
    <source>
        <dbReference type="EMBL" id="NEZ46680.1"/>
    </source>
</evidence>
<protein>
    <submittedName>
        <fullName evidence="1">Transcriptional regulator</fullName>
    </submittedName>
</protein>
<dbReference type="EMBL" id="SXDP01000003">
    <property type="protein sequence ID" value="NEZ46680.1"/>
    <property type="molecule type" value="Genomic_DNA"/>
</dbReference>
<dbReference type="InterPro" id="IPR009693">
    <property type="entry name" value="Glucitol_operon_activator"/>
</dbReference>
<dbReference type="Pfam" id="PF06923">
    <property type="entry name" value="GutM"/>
    <property type="match status" value="1"/>
</dbReference>
<name>A0A6M0RAI9_9CLOT</name>
<dbReference type="Proteomes" id="UP000473885">
    <property type="component" value="Unassembled WGS sequence"/>
</dbReference>
<dbReference type="RefSeq" id="WP_050606437.1">
    <property type="nucleotide sequence ID" value="NZ_CABKUB010000006.1"/>
</dbReference>
<reference evidence="1 2" key="1">
    <citation type="submission" date="2019-04" db="EMBL/GenBank/DDBJ databases">
        <title>Genome sequencing of Clostridium botulinum Groups I-IV and Clostridium butyricum.</title>
        <authorList>
            <person name="Brunt J."/>
            <person name="Van Vliet A.H.M."/>
            <person name="Stringer S.C."/>
            <person name="Carter A.T."/>
            <person name="Peck M.W."/>
        </authorList>
    </citation>
    <scope>NUCLEOTIDE SEQUENCE [LARGE SCALE GENOMIC DNA]</scope>
    <source>
        <strain evidence="1 2">IFR 18/094</strain>
    </source>
</reference>